<reference evidence="2" key="1">
    <citation type="submission" date="2018-11" db="EMBL/GenBank/DDBJ databases">
        <authorList>
            <consortium name="Pathogen Informatics"/>
        </authorList>
    </citation>
    <scope>NUCLEOTIDE SEQUENCE</scope>
</reference>
<protein>
    <submittedName>
        <fullName evidence="2">Uncharacterized protein</fullName>
    </submittedName>
</protein>
<comment type="caution">
    <text evidence="2">The sequence shown here is derived from an EMBL/GenBank/DDBJ whole genome shotgun (WGS) entry which is preliminary data.</text>
</comment>
<dbReference type="AlphaFoldDB" id="A0A448X5S1"/>
<dbReference type="Proteomes" id="UP000784294">
    <property type="component" value="Unassembled WGS sequence"/>
</dbReference>
<dbReference type="EMBL" id="CAAALY010098256">
    <property type="protein sequence ID" value="VEL28852.1"/>
    <property type="molecule type" value="Genomic_DNA"/>
</dbReference>
<evidence type="ECO:0000313" key="2">
    <source>
        <dbReference type="EMBL" id="VEL28852.1"/>
    </source>
</evidence>
<evidence type="ECO:0000313" key="3">
    <source>
        <dbReference type="Proteomes" id="UP000784294"/>
    </source>
</evidence>
<feature type="region of interest" description="Disordered" evidence="1">
    <location>
        <begin position="1"/>
        <end position="26"/>
    </location>
</feature>
<keyword evidence="3" id="KW-1185">Reference proteome</keyword>
<feature type="compositionally biased region" description="Low complexity" evidence="1">
    <location>
        <begin position="421"/>
        <end position="433"/>
    </location>
</feature>
<proteinExistence type="predicted"/>
<accession>A0A448X5S1</accession>
<feature type="region of interest" description="Disordered" evidence="1">
    <location>
        <begin position="343"/>
        <end position="372"/>
    </location>
</feature>
<feature type="non-terminal residue" evidence="2">
    <location>
        <position position="443"/>
    </location>
</feature>
<name>A0A448X5S1_9PLAT</name>
<evidence type="ECO:0000256" key="1">
    <source>
        <dbReference type="SAM" id="MobiDB-lite"/>
    </source>
</evidence>
<gene>
    <name evidence="2" type="ORF">PXEA_LOCUS22292</name>
</gene>
<sequence length="443" mass="47585">MYSREDFVEANKSRANSGSNQKSARSTFQTDIFTKIASSKPPPRAFSVTPNVPVFLAHRSGCEASYKTTVKFNKVAPIPALVPRFDVIHKDFGVSQPSPVGRSIPIDHQHPATIDSLNRSLSPSDTRISPHTHSPSFALTSASALSSLLEAAGAKDVIKTVEPATVSLQDESFHGTQFNNPPVAIPKAACAVSPSLYNNHAVTGQLTNQFIGQHLGADQPTPNTHYNFKSYVDELSNNMTNLVVNELPSLSVAKASEFTQQIPASSSILSEPVSMASSQSEVGTPFVTRSISPTTHAHVSQQQRLTMAQPPIIPSMQSVPTQINKSIQPLISVTINKISTTQHSIASTAQQQHHQPSTAGPPPLPPNLPMLGQLPPGYPLFNLSAAAAGNSVAGGGGPATIMDLEQFNFIQQQHRILYELQQQQHHQAPQQQHQPPPQGHQGV</sequence>
<feature type="compositionally biased region" description="Pro residues" evidence="1">
    <location>
        <begin position="434"/>
        <end position="443"/>
    </location>
</feature>
<feature type="compositionally biased region" description="Polar residues" evidence="1">
    <location>
        <begin position="343"/>
        <end position="358"/>
    </location>
</feature>
<feature type="compositionally biased region" description="Basic and acidic residues" evidence="1">
    <location>
        <begin position="1"/>
        <end position="12"/>
    </location>
</feature>
<feature type="compositionally biased region" description="Pro residues" evidence="1">
    <location>
        <begin position="359"/>
        <end position="368"/>
    </location>
</feature>
<feature type="region of interest" description="Disordered" evidence="1">
    <location>
        <begin position="421"/>
        <end position="443"/>
    </location>
</feature>
<organism evidence="2 3">
    <name type="scientific">Protopolystoma xenopodis</name>
    <dbReference type="NCBI Taxonomy" id="117903"/>
    <lineage>
        <taxon>Eukaryota</taxon>
        <taxon>Metazoa</taxon>
        <taxon>Spiralia</taxon>
        <taxon>Lophotrochozoa</taxon>
        <taxon>Platyhelminthes</taxon>
        <taxon>Monogenea</taxon>
        <taxon>Polyopisthocotylea</taxon>
        <taxon>Polystomatidea</taxon>
        <taxon>Polystomatidae</taxon>
        <taxon>Protopolystoma</taxon>
    </lineage>
</organism>
<feature type="compositionally biased region" description="Polar residues" evidence="1">
    <location>
        <begin position="13"/>
        <end position="26"/>
    </location>
</feature>